<organism evidence="2 3">
    <name type="scientific">Yoonia rhodophyticola</name>
    <dbReference type="NCBI Taxonomy" id="3137370"/>
    <lineage>
        <taxon>Bacteria</taxon>
        <taxon>Pseudomonadati</taxon>
        <taxon>Pseudomonadota</taxon>
        <taxon>Alphaproteobacteria</taxon>
        <taxon>Rhodobacterales</taxon>
        <taxon>Paracoccaceae</taxon>
        <taxon>Yoonia</taxon>
    </lineage>
</organism>
<proteinExistence type="predicted"/>
<evidence type="ECO:0000313" key="3">
    <source>
        <dbReference type="Proteomes" id="UP001470809"/>
    </source>
</evidence>
<dbReference type="RefSeq" id="WP_342078663.1">
    <property type="nucleotide sequence ID" value="NZ_CP151767.2"/>
</dbReference>
<reference evidence="3" key="1">
    <citation type="submission" date="2024-04" db="EMBL/GenBank/DDBJ databases">
        <title>Phylogenomic analyses of a clade within the roseobacter group suggest taxonomic reassignments of species of the genera Aestuariivita, Citreicella, Loktanella, Nautella, Pelagibaca, Ruegeria, Thalassobius, Thiobacimonas and Tropicibacter, and the proposal o.</title>
        <authorList>
            <person name="Jeon C.O."/>
        </authorList>
    </citation>
    <scope>NUCLEOTIDE SEQUENCE [LARGE SCALE GENOMIC DNA]</scope>
    <source>
        <strain evidence="3">SS1-5</strain>
    </source>
</reference>
<dbReference type="KEGG" id="yrh:AABB31_11300"/>
<evidence type="ECO:0000313" key="2">
    <source>
        <dbReference type="EMBL" id="WZU69371.1"/>
    </source>
</evidence>
<keyword evidence="1" id="KW-0732">Signal</keyword>
<feature type="chain" id="PRO_5042887295" evidence="1">
    <location>
        <begin position="24"/>
        <end position="73"/>
    </location>
</feature>
<feature type="signal peptide" evidence="1">
    <location>
        <begin position="1"/>
        <end position="23"/>
    </location>
</feature>
<accession>A0AAN0MIF3</accession>
<sequence length="73" mass="7629">MFKIIFSATIFSAALVTAQTASAYAVTTVESVTTNQASDMRVAEACLPRLSPQMAATFGLPVMHPSMQGCSGN</sequence>
<gene>
    <name evidence="2" type="ORF">AABB31_11300</name>
</gene>
<dbReference type="AlphaFoldDB" id="A0AAN0MIF3"/>
<protein>
    <submittedName>
        <fullName evidence="2">Uncharacterized protein</fullName>
    </submittedName>
</protein>
<reference evidence="2 3" key="2">
    <citation type="submission" date="2024-08" db="EMBL/GenBank/DDBJ databases">
        <title>Phylogenomic analyses of a clade within the roseobacter group suggest taxonomic reassignments of species of the genera Aestuariivita, Citreicella, Loktanella, Nautella, Pelagibaca, Ruegeria, Thalassobius, Thiobacimonas and Tropicibacter, and the proposal o.</title>
        <authorList>
            <person name="Jeon C.O."/>
        </authorList>
    </citation>
    <scope>NUCLEOTIDE SEQUENCE [LARGE SCALE GENOMIC DNA]</scope>
    <source>
        <strain evidence="2 3">SS1-5</strain>
    </source>
</reference>
<keyword evidence="3" id="KW-1185">Reference proteome</keyword>
<dbReference type="Proteomes" id="UP001470809">
    <property type="component" value="Chromosome"/>
</dbReference>
<evidence type="ECO:0000256" key="1">
    <source>
        <dbReference type="SAM" id="SignalP"/>
    </source>
</evidence>
<dbReference type="EMBL" id="CP151767">
    <property type="protein sequence ID" value="WZU69371.1"/>
    <property type="molecule type" value="Genomic_DNA"/>
</dbReference>
<name>A0AAN0MIF3_9RHOB</name>